<keyword evidence="1" id="KW-0732">Signal</keyword>
<sequence>MRKARIYILAFLCLFFSISYASDKFIDDYVIRIENKEGGQIAVSRDVGKKWIPQGKVLSPVTSVNTKGYTASQWISTGEVAAAAVNAIHIKTASPKTIFSILPFEFQKQQKRYRSYFNSRTSLYTDIESNHSIFGGSFSPTVGSRVLVNSMTMKPGYNPAIGDVFSIFVSRPLDYPEALIFENRVGGRVRLLYKDGREETVASVRRRVIGVGRFSGSRFLNAGRIRANHPGVIDISTSVSGKVGGFQIIPSTHSESPEMKSSQTASQWMIVGPLSLSSRSLEGVAPLFNSYLRPNYSEEDIFDPEWKKKFLGRFLVDVKINGHWRPMPIFAMNPLADLPPEANTFLRDVEEIRILFPR</sequence>
<feature type="signal peptide" evidence="1">
    <location>
        <begin position="1"/>
        <end position="21"/>
    </location>
</feature>
<feature type="chain" id="PRO_5009514737" evidence="1">
    <location>
        <begin position="22"/>
        <end position="358"/>
    </location>
</feature>
<dbReference type="AlphaFoldDB" id="A0A1F4U570"/>
<evidence type="ECO:0000256" key="1">
    <source>
        <dbReference type="SAM" id="SignalP"/>
    </source>
</evidence>
<gene>
    <name evidence="2" type="ORF">A2438_05610</name>
</gene>
<evidence type="ECO:0000313" key="2">
    <source>
        <dbReference type="EMBL" id="OGC39970.1"/>
    </source>
</evidence>
<organism evidence="2 3">
    <name type="scientific">candidate division WOR-1 bacterium RIFOXYC2_FULL_46_14</name>
    <dbReference type="NCBI Taxonomy" id="1802587"/>
    <lineage>
        <taxon>Bacteria</taxon>
        <taxon>Bacillati</taxon>
        <taxon>Saganbacteria</taxon>
    </lineage>
</organism>
<comment type="caution">
    <text evidence="2">The sequence shown here is derived from an EMBL/GenBank/DDBJ whole genome shotgun (WGS) entry which is preliminary data.</text>
</comment>
<reference evidence="2 3" key="1">
    <citation type="journal article" date="2016" name="Nat. Commun.">
        <title>Thousands of microbial genomes shed light on interconnected biogeochemical processes in an aquifer system.</title>
        <authorList>
            <person name="Anantharaman K."/>
            <person name="Brown C.T."/>
            <person name="Hug L.A."/>
            <person name="Sharon I."/>
            <person name="Castelle C.J."/>
            <person name="Probst A.J."/>
            <person name="Thomas B.C."/>
            <person name="Singh A."/>
            <person name="Wilkins M.J."/>
            <person name="Karaoz U."/>
            <person name="Brodie E.L."/>
            <person name="Williams K.H."/>
            <person name="Hubbard S.S."/>
            <person name="Banfield J.F."/>
        </authorList>
    </citation>
    <scope>NUCLEOTIDE SEQUENCE [LARGE SCALE GENOMIC DNA]</scope>
</reference>
<name>A0A1F4U570_UNCSA</name>
<evidence type="ECO:0000313" key="3">
    <source>
        <dbReference type="Proteomes" id="UP000179242"/>
    </source>
</evidence>
<protein>
    <submittedName>
        <fullName evidence="2">Uncharacterized protein</fullName>
    </submittedName>
</protein>
<dbReference type="EMBL" id="MEUJ01000005">
    <property type="protein sequence ID" value="OGC39970.1"/>
    <property type="molecule type" value="Genomic_DNA"/>
</dbReference>
<proteinExistence type="predicted"/>
<accession>A0A1F4U570</accession>
<dbReference type="Proteomes" id="UP000179242">
    <property type="component" value="Unassembled WGS sequence"/>
</dbReference>